<organism evidence="3 4">
    <name type="scientific">Colocasia esculenta</name>
    <name type="common">Wild taro</name>
    <name type="synonym">Arum esculentum</name>
    <dbReference type="NCBI Taxonomy" id="4460"/>
    <lineage>
        <taxon>Eukaryota</taxon>
        <taxon>Viridiplantae</taxon>
        <taxon>Streptophyta</taxon>
        <taxon>Embryophyta</taxon>
        <taxon>Tracheophyta</taxon>
        <taxon>Spermatophyta</taxon>
        <taxon>Magnoliopsida</taxon>
        <taxon>Liliopsida</taxon>
        <taxon>Araceae</taxon>
        <taxon>Aroideae</taxon>
        <taxon>Colocasieae</taxon>
        <taxon>Colocasia</taxon>
    </lineage>
</organism>
<accession>A0A843WVA7</accession>
<feature type="region of interest" description="Disordered" evidence="1">
    <location>
        <begin position="100"/>
        <end position="164"/>
    </location>
</feature>
<dbReference type="EMBL" id="NMUH01005178">
    <property type="protein sequence ID" value="MQM12037.1"/>
    <property type="molecule type" value="Genomic_DNA"/>
</dbReference>
<feature type="transmembrane region" description="Helical" evidence="2">
    <location>
        <begin position="66"/>
        <end position="88"/>
    </location>
</feature>
<keyword evidence="2" id="KW-1133">Transmembrane helix</keyword>
<evidence type="ECO:0000256" key="1">
    <source>
        <dbReference type="SAM" id="MobiDB-lite"/>
    </source>
</evidence>
<protein>
    <submittedName>
        <fullName evidence="3">Uncharacterized protein</fullName>
    </submittedName>
</protein>
<dbReference type="Proteomes" id="UP000652761">
    <property type="component" value="Unassembled WGS sequence"/>
</dbReference>
<dbReference type="AlphaFoldDB" id="A0A843WVA7"/>
<evidence type="ECO:0000313" key="4">
    <source>
        <dbReference type="Proteomes" id="UP000652761"/>
    </source>
</evidence>
<feature type="compositionally biased region" description="Basic residues" evidence="1">
    <location>
        <begin position="123"/>
        <end position="133"/>
    </location>
</feature>
<comment type="caution">
    <text evidence="3">The sequence shown here is derived from an EMBL/GenBank/DDBJ whole genome shotgun (WGS) entry which is preliminary data.</text>
</comment>
<evidence type="ECO:0000313" key="3">
    <source>
        <dbReference type="EMBL" id="MQM12037.1"/>
    </source>
</evidence>
<feature type="compositionally biased region" description="Basic and acidic residues" evidence="1">
    <location>
        <begin position="134"/>
        <end position="143"/>
    </location>
</feature>
<reference evidence="3" key="1">
    <citation type="submission" date="2017-07" db="EMBL/GenBank/DDBJ databases">
        <title>Taro Niue Genome Assembly and Annotation.</title>
        <authorList>
            <person name="Atibalentja N."/>
            <person name="Keating K."/>
            <person name="Fields C.J."/>
        </authorList>
    </citation>
    <scope>NUCLEOTIDE SEQUENCE</scope>
    <source>
        <strain evidence="3">Niue_2</strain>
        <tissue evidence="3">Leaf</tissue>
    </source>
</reference>
<sequence>MELEVLWKRMVVRKWLEWQAMKTLGLQKLQLTQLQWPAHPWRLLARMAHLLELMALKAQPLQPMALMAQLLGLMALMAQLLGLMALMAQPLQPMDLMAQEQPLNGAEEKREEDLVEKEGGMKALKKFRRKRREASKDSRESMSKRLGHRQSNQTKEGKRLVTVS</sequence>
<gene>
    <name evidence="3" type="ORF">Taro_044949</name>
</gene>
<keyword evidence="2" id="KW-0812">Transmembrane</keyword>
<feature type="compositionally biased region" description="Basic and acidic residues" evidence="1">
    <location>
        <begin position="155"/>
        <end position="164"/>
    </location>
</feature>
<proteinExistence type="predicted"/>
<keyword evidence="4" id="KW-1185">Reference proteome</keyword>
<name>A0A843WVA7_COLES</name>
<keyword evidence="2" id="KW-0472">Membrane</keyword>
<evidence type="ECO:0000256" key="2">
    <source>
        <dbReference type="SAM" id="Phobius"/>
    </source>
</evidence>
<feature type="compositionally biased region" description="Basic and acidic residues" evidence="1">
    <location>
        <begin position="106"/>
        <end position="120"/>
    </location>
</feature>